<dbReference type="InterPro" id="IPR035965">
    <property type="entry name" value="PAS-like_dom_sf"/>
</dbReference>
<feature type="domain" description="PAC" evidence="1">
    <location>
        <begin position="245"/>
        <end position="298"/>
    </location>
</feature>
<dbReference type="GO" id="GO:0000155">
    <property type="term" value="F:phosphorelay sensor kinase activity"/>
    <property type="evidence" value="ECO:0007669"/>
    <property type="project" value="InterPro"/>
</dbReference>
<dbReference type="Pfam" id="PF01590">
    <property type="entry name" value="GAF"/>
    <property type="match status" value="1"/>
</dbReference>
<dbReference type="RefSeq" id="WP_091157732.1">
    <property type="nucleotide sequence ID" value="NZ_FNAI01000030.1"/>
</dbReference>
<organism evidence="2 3">
    <name type="scientific">Mucilaginibacter pineti</name>
    <dbReference type="NCBI Taxonomy" id="1391627"/>
    <lineage>
        <taxon>Bacteria</taxon>
        <taxon>Pseudomonadati</taxon>
        <taxon>Bacteroidota</taxon>
        <taxon>Sphingobacteriia</taxon>
        <taxon>Sphingobacteriales</taxon>
        <taxon>Sphingobacteriaceae</taxon>
        <taxon>Mucilaginibacter</taxon>
    </lineage>
</organism>
<dbReference type="PROSITE" id="PS50113">
    <property type="entry name" value="PAC"/>
    <property type="match status" value="1"/>
</dbReference>
<dbReference type="InterPro" id="IPR003018">
    <property type="entry name" value="GAF"/>
</dbReference>
<gene>
    <name evidence="2" type="ORF">SAMN05216464_13018</name>
</gene>
<dbReference type="InterPro" id="IPR036097">
    <property type="entry name" value="HisK_dim/P_sf"/>
</dbReference>
<evidence type="ECO:0000313" key="3">
    <source>
        <dbReference type="Proteomes" id="UP000199072"/>
    </source>
</evidence>
<dbReference type="Pfam" id="PF08448">
    <property type="entry name" value="PAS_4"/>
    <property type="match status" value="1"/>
</dbReference>
<sequence>MPLRELAYLQAVNRFLSRYIDKEKELQEIVDLAALVCHTSTAIICMKDAHRYLFKFKKGIEAESISEKESFCQFLSDRDEEVLTIPDALQDVRCTAMTSPPNPPHFRFYAGVALITHDGHRVGSLCVLDHTPQGIDSTQQQLLKMLAKRIIQVLEFDFSLGLLKKQFDLVKDADMKLRSYFESTGAYHLLLGKELEVIAFNKVIADFVAANFGIRLYEGIRAADLPTDMKRDGFVADCQQALAGNSIDYERQANYNGKHIWWHITVDPGYDTDGNIISVSFNATDITERKLHEQHILAQNESLKSIAYIQSHELRRPVASILGLANIMGAHDYMFNKEDVEMLGRAASELDAKIRTIVGYSDEKG</sequence>
<dbReference type="SMART" id="SM00065">
    <property type="entry name" value="GAF"/>
    <property type="match status" value="1"/>
</dbReference>
<dbReference type="Gene3D" id="3.30.450.20">
    <property type="entry name" value="PAS domain"/>
    <property type="match status" value="1"/>
</dbReference>
<accession>A0A1G7NVM8</accession>
<protein>
    <submittedName>
        <fullName evidence="2">PAS domain S-box-containing protein</fullName>
    </submittedName>
</protein>
<dbReference type="SUPFAM" id="SSF55781">
    <property type="entry name" value="GAF domain-like"/>
    <property type="match status" value="1"/>
</dbReference>
<dbReference type="InterPro" id="IPR013656">
    <property type="entry name" value="PAS_4"/>
</dbReference>
<proteinExistence type="predicted"/>
<dbReference type="AlphaFoldDB" id="A0A1G7NVM8"/>
<dbReference type="PANTHER" id="PTHR43102">
    <property type="entry name" value="SLR1143 PROTEIN"/>
    <property type="match status" value="1"/>
</dbReference>
<evidence type="ECO:0000313" key="2">
    <source>
        <dbReference type="EMBL" id="SDF77993.1"/>
    </source>
</evidence>
<dbReference type="Gene3D" id="3.30.450.40">
    <property type="match status" value="1"/>
</dbReference>
<dbReference type="InterPro" id="IPR000700">
    <property type="entry name" value="PAS-assoc_C"/>
</dbReference>
<dbReference type="EMBL" id="FNAI01000030">
    <property type="protein sequence ID" value="SDF77993.1"/>
    <property type="molecule type" value="Genomic_DNA"/>
</dbReference>
<keyword evidence="3" id="KW-1185">Reference proteome</keyword>
<dbReference type="STRING" id="1391627.SAMN05216464_13018"/>
<dbReference type="OrthoDB" id="741455at2"/>
<dbReference type="PANTHER" id="PTHR43102:SF2">
    <property type="entry name" value="GAF DOMAIN-CONTAINING PROTEIN"/>
    <property type="match status" value="1"/>
</dbReference>
<dbReference type="InterPro" id="IPR029016">
    <property type="entry name" value="GAF-like_dom_sf"/>
</dbReference>
<dbReference type="Proteomes" id="UP000199072">
    <property type="component" value="Unassembled WGS sequence"/>
</dbReference>
<name>A0A1G7NVM8_9SPHI</name>
<dbReference type="SUPFAM" id="SSF47384">
    <property type="entry name" value="Homodimeric domain of signal transducing histidine kinase"/>
    <property type="match status" value="1"/>
</dbReference>
<evidence type="ECO:0000259" key="1">
    <source>
        <dbReference type="PROSITE" id="PS50113"/>
    </source>
</evidence>
<reference evidence="2 3" key="1">
    <citation type="submission" date="2016-10" db="EMBL/GenBank/DDBJ databases">
        <authorList>
            <person name="de Groot N.N."/>
        </authorList>
    </citation>
    <scope>NUCLEOTIDE SEQUENCE [LARGE SCALE GENOMIC DNA]</scope>
    <source>
        <strain evidence="2 3">47C3B</strain>
    </source>
</reference>
<dbReference type="SUPFAM" id="SSF55785">
    <property type="entry name" value="PYP-like sensor domain (PAS domain)"/>
    <property type="match status" value="1"/>
</dbReference>